<dbReference type="InterPro" id="IPR057191">
    <property type="entry name" value="DUF7869"/>
</dbReference>
<proteinExistence type="predicted"/>
<dbReference type="PANTHER" id="PTHR10773:SF19">
    <property type="match status" value="1"/>
</dbReference>
<gene>
    <name evidence="4" type="primary">LOC128201360</name>
</gene>
<evidence type="ECO:0000313" key="3">
    <source>
        <dbReference type="Proteomes" id="UP001652740"/>
    </source>
</evidence>
<dbReference type="PANTHER" id="PTHR10773">
    <property type="entry name" value="DNA-DIRECTED RNA POLYMERASES I, II, AND III SUBUNIT RPABC2"/>
    <property type="match status" value="1"/>
</dbReference>
<feature type="domain" description="DUF7869" evidence="2">
    <location>
        <begin position="525"/>
        <end position="662"/>
    </location>
</feature>
<dbReference type="RefSeq" id="XP_052754074.1">
    <property type="nucleotide sequence ID" value="XM_052898114.1"/>
</dbReference>
<reference evidence="4" key="1">
    <citation type="submission" date="2025-08" db="UniProtKB">
        <authorList>
            <consortium name="RefSeq"/>
        </authorList>
    </citation>
    <scope>IDENTIFICATION</scope>
    <source>
        <tissue evidence="4">Whole larvae</tissue>
    </source>
</reference>
<dbReference type="Proteomes" id="UP001652740">
    <property type="component" value="Unplaced"/>
</dbReference>
<feature type="compositionally biased region" description="Low complexity" evidence="1">
    <location>
        <begin position="118"/>
        <end position="150"/>
    </location>
</feature>
<keyword evidence="3" id="KW-1185">Reference proteome</keyword>
<feature type="region of interest" description="Disordered" evidence="1">
    <location>
        <begin position="192"/>
        <end position="219"/>
    </location>
</feature>
<organism evidence="3 4">
    <name type="scientific">Galleria mellonella</name>
    <name type="common">Greater wax moth</name>
    <dbReference type="NCBI Taxonomy" id="7137"/>
    <lineage>
        <taxon>Eukaryota</taxon>
        <taxon>Metazoa</taxon>
        <taxon>Ecdysozoa</taxon>
        <taxon>Arthropoda</taxon>
        <taxon>Hexapoda</taxon>
        <taxon>Insecta</taxon>
        <taxon>Pterygota</taxon>
        <taxon>Neoptera</taxon>
        <taxon>Endopterygota</taxon>
        <taxon>Lepidoptera</taxon>
        <taxon>Glossata</taxon>
        <taxon>Ditrysia</taxon>
        <taxon>Pyraloidea</taxon>
        <taxon>Pyralidae</taxon>
        <taxon>Galleriinae</taxon>
        <taxon>Galleria</taxon>
    </lineage>
</organism>
<name>A0ABM3MS91_GALME</name>
<protein>
    <submittedName>
        <fullName evidence="4">Uncharacterized protein LOC128201360</fullName>
    </submittedName>
</protein>
<sequence>MSLNSSKKIIELIRTRNPAPLLATQDKGHESVPSTEVTMLTDITNNPENQHYSNVQEYFEVLESPSINNENDFHNITDIHDCTDEKHSKSENSDVDLSDQDSTYIPTKKKKQIPVYPSRSRSSGSSSSSTCSSSSSTSGSSSDSSDTDSSNEQNKIKNNIVQQSAKQSEQRNINEPTITEVAKNQEIRQYTTLLEENEGEKKGRKRKRKEESWKQNKAKSLRNAGKSYINMKNKTINPRSVQLPCGIQCRLKCCKKITADQRQTIFDMYRNLGQVDAQRSFIMSCMTNINPKYKYTNASNPRNCNKAFHFVVEGQSVRVCKTFFIKTLDISDRVIRTVRSKIDEHGILAQDLRGQHNNHARVDKQLLNDIKEFIDSIPRIESHYIRQYSTREYIDGGKTISDLFRDFKVAQNENNKAAGRYCTFYKVFTQDYNISFFRPKKDQCDLCLQYNNTTLQQKVLLNDLYNAHLEEKTLSRQEKYNDRCKIDDGNKVLVFDLQAVLQSPRGNNSAFYYKSKLNSYNFTITLLNKKVDGQIKDSYDDVHCFFWNETDGKRGANEIGSCLLNVFEKLSAESVNENGCNLILYSDNCCGQNKNKFIVAVYLYAVTHLNINTITHKFLVKGHTQNEGDNIHSLIEKEIKKNLNSGPIYSPHQYVTIIKNAKKSGKKFSVHELTFESFLDLKKLQEDWGVNFNKSKNGTTVLWNDIKVIMVKKDTPFSFFIKTSYKHNVYQEVSIRNTRKKMLPLLLIKPTNAYIQKKELSENKKKDLRELLSKKIIPNFYLDFYNSIL</sequence>
<evidence type="ECO:0000313" key="4">
    <source>
        <dbReference type="RefSeq" id="XP_052754074.1"/>
    </source>
</evidence>
<evidence type="ECO:0000256" key="1">
    <source>
        <dbReference type="SAM" id="MobiDB-lite"/>
    </source>
</evidence>
<feature type="region of interest" description="Disordered" evidence="1">
    <location>
        <begin position="84"/>
        <end position="154"/>
    </location>
</feature>
<dbReference type="Pfam" id="PF25273">
    <property type="entry name" value="DUF7869"/>
    <property type="match status" value="1"/>
</dbReference>
<accession>A0ABM3MS91</accession>
<dbReference type="GeneID" id="128201360"/>
<evidence type="ECO:0000259" key="2">
    <source>
        <dbReference type="Pfam" id="PF25273"/>
    </source>
</evidence>